<feature type="domain" description="Ubiquitin-like" evidence="1">
    <location>
        <begin position="1"/>
        <end position="72"/>
    </location>
</feature>
<dbReference type="Proteomes" id="UP000655225">
    <property type="component" value="Unassembled WGS sequence"/>
</dbReference>
<dbReference type="GO" id="GO:0031593">
    <property type="term" value="F:polyubiquitin modification-dependent protein binding"/>
    <property type="evidence" value="ECO:0007669"/>
    <property type="project" value="TreeGrafter"/>
</dbReference>
<dbReference type="OrthoDB" id="419317at2759"/>
<organism evidence="2 3">
    <name type="scientific">Tetracentron sinense</name>
    <name type="common">Spur-leaf</name>
    <dbReference type="NCBI Taxonomy" id="13715"/>
    <lineage>
        <taxon>Eukaryota</taxon>
        <taxon>Viridiplantae</taxon>
        <taxon>Streptophyta</taxon>
        <taxon>Embryophyta</taxon>
        <taxon>Tracheophyta</taxon>
        <taxon>Spermatophyta</taxon>
        <taxon>Magnoliopsida</taxon>
        <taxon>Trochodendrales</taxon>
        <taxon>Trochodendraceae</taxon>
        <taxon>Tetracentron</taxon>
    </lineage>
</organism>
<gene>
    <name evidence="2" type="ORF">HHK36_023793</name>
</gene>
<name>A0A835D5J0_TETSI</name>
<sequence length="177" mass="20199">MDVIFEISNGIQIPMEVGSFDTVLEMKERIQNLQGFPISRQTLVFNGQVMSDESDTQFYNVFDGSRIQLIIEPEPTAILPPAAPVTTTGSGQLDLMVLLMDGTKVPVEMKIYDKVGELKIELERLHEHIHFDLPSQYFFIHNNNVMDDNRTFHWHHVNDDDTIEIFPGYMTDAPEGS</sequence>
<dbReference type="InterPro" id="IPR000626">
    <property type="entry name" value="Ubiquitin-like_dom"/>
</dbReference>
<dbReference type="CDD" id="cd17039">
    <property type="entry name" value="Ubl_ubiquitin_like"/>
    <property type="match status" value="1"/>
</dbReference>
<evidence type="ECO:0000313" key="2">
    <source>
        <dbReference type="EMBL" id="KAF8391488.1"/>
    </source>
</evidence>
<dbReference type="GO" id="GO:0005654">
    <property type="term" value="C:nucleoplasm"/>
    <property type="evidence" value="ECO:0007669"/>
    <property type="project" value="TreeGrafter"/>
</dbReference>
<accession>A0A835D5J0</accession>
<dbReference type="AlphaFoldDB" id="A0A835D5J0"/>
<keyword evidence="3" id="KW-1185">Reference proteome</keyword>
<dbReference type="PANTHER" id="PTHR10621">
    <property type="entry name" value="UV EXCISION REPAIR PROTEIN RAD23"/>
    <property type="match status" value="1"/>
</dbReference>
<dbReference type="Gene3D" id="3.10.20.90">
    <property type="entry name" value="Phosphatidylinositol 3-kinase Catalytic Subunit, Chain A, domain 1"/>
    <property type="match status" value="2"/>
</dbReference>
<dbReference type="SMART" id="SM00213">
    <property type="entry name" value="UBQ"/>
    <property type="match status" value="1"/>
</dbReference>
<dbReference type="GO" id="GO:0005829">
    <property type="term" value="C:cytosol"/>
    <property type="evidence" value="ECO:0007669"/>
    <property type="project" value="TreeGrafter"/>
</dbReference>
<dbReference type="PROSITE" id="PS50053">
    <property type="entry name" value="UBIQUITIN_2"/>
    <property type="match status" value="2"/>
</dbReference>
<feature type="domain" description="Ubiquitin-like" evidence="1">
    <location>
        <begin position="93"/>
        <end position="165"/>
    </location>
</feature>
<evidence type="ECO:0000259" key="1">
    <source>
        <dbReference type="PROSITE" id="PS50053"/>
    </source>
</evidence>
<dbReference type="EMBL" id="JABCRI010000017">
    <property type="protein sequence ID" value="KAF8391488.1"/>
    <property type="molecule type" value="Genomic_DNA"/>
</dbReference>
<dbReference type="OMA" id="IDNCHQD"/>
<dbReference type="GO" id="GO:0043130">
    <property type="term" value="F:ubiquitin binding"/>
    <property type="evidence" value="ECO:0007669"/>
    <property type="project" value="TreeGrafter"/>
</dbReference>
<dbReference type="PANTHER" id="PTHR10621:SF38">
    <property type="entry name" value="UBIQUITIN DOMAIN-CONTAINING PROTEIN 7SL RNA1-RELATED"/>
    <property type="match status" value="1"/>
</dbReference>
<proteinExistence type="predicted"/>
<dbReference type="GO" id="GO:0070628">
    <property type="term" value="F:proteasome binding"/>
    <property type="evidence" value="ECO:0007669"/>
    <property type="project" value="TreeGrafter"/>
</dbReference>
<dbReference type="Pfam" id="PF00240">
    <property type="entry name" value="ubiquitin"/>
    <property type="match status" value="2"/>
</dbReference>
<dbReference type="SUPFAM" id="SSF54236">
    <property type="entry name" value="Ubiquitin-like"/>
    <property type="match status" value="2"/>
</dbReference>
<protein>
    <recommendedName>
        <fullName evidence="1">Ubiquitin-like domain-containing protein</fullName>
    </recommendedName>
</protein>
<dbReference type="InterPro" id="IPR029071">
    <property type="entry name" value="Ubiquitin-like_domsf"/>
</dbReference>
<reference evidence="2 3" key="1">
    <citation type="submission" date="2020-04" db="EMBL/GenBank/DDBJ databases">
        <title>Plant Genome Project.</title>
        <authorList>
            <person name="Zhang R.-G."/>
        </authorList>
    </citation>
    <scope>NUCLEOTIDE SEQUENCE [LARGE SCALE GENOMIC DNA]</scope>
    <source>
        <strain evidence="2">YNK0</strain>
        <tissue evidence="2">Leaf</tissue>
    </source>
</reference>
<dbReference type="GO" id="GO:0043161">
    <property type="term" value="P:proteasome-mediated ubiquitin-dependent protein catabolic process"/>
    <property type="evidence" value="ECO:0007669"/>
    <property type="project" value="TreeGrafter"/>
</dbReference>
<evidence type="ECO:0000313" key="3">
    <source>
        <dbReference type="Proteomes" id="UP000655225"/>
    </source>
</evidence>
<comment type="caution">
    <text evidence="2">The sequence shown here is derived from an EMBL/GenBank/DDBJ whole genome shotgun (WGS) entry which is preliminary data.</text>
</comment>